<protein>
    <submittedName>
        <fullName evidence="2">Glycerophosphoryl diester phosphodiesterase</fullName>
    </submittedName>
</protein>
<dbReference type="PROSITE" id="PS51704">
    <property type="entry name" value="GP_PDE"/>
    <property type="match status" value="1"/>
</dbReference>
<reference evidence="2 3" key="1">
    <citation type="submission" date="2018-11" db="EMBL/GenBank/DDBJ databases">
        <title>Sequencing the genomes of 1000 actinobacteria strains.</title>
        <authorList>
            <person name="Klenk H.-P."/>
        </authorList>
    </citation>
    <scope>NUCLEOTIDE SEQUENCE [LARGE SCALE GENOMIC DNA]</scope>
    <source>
        <strain evidence="2 3">DSM 12652</strain>
    </source>
</reference>
<proteinExistence type="predicted"/>
<dbReference type="Pfam" id="PF03009">
    <property type="entry name" value="GDPD"/>
    <property type="match status" value="1"/>
</dbReference>
<dbReference type="EMBL" id="RKHO01000001">
    <property type="protein sequence ID" value="ROR90053.1"/>
    <property type="molecule type" value="Genomic_DNA"/>
</dbReference>
<dbReference type="SUPFAM" id="SSF51695">
    <property type="entry name" value="PLC-like phosphodiesterases"/>
    <property type="match status" value="1"/>
</dbReference>
<comment type="caution">
    <text evidence="2">The sequence shown here is derived from an EMBL/GenBank/DDBJ whole genome shotgun (WGS) entry which is preliminary data.</text>
</comment>
<evidence type="ECO:0000259" key="1">
    <source>
        <dbReference type="PROSITE" id="PS51704"/>
    </source>
</evidence>
<dbReference type="GO" id="GO:0006629">
    <property type="term" value="P:lipid metabolic process"/>
    <property type="evidence" value="ECO:0007669"/>
    <property type="project" value="InterPro"/>
</dbReference>
<feature type="domain" description="GP-PDE" evidence="1">
    <location>
        <begin position="8"/>
        <end position="261"/>
    </location>
</feature>
<accession>A0A3N2CR93</accession>
<dbReference type="Proteomes" id="UP000281738">
    <property type="component" value="Unassembled WGS sequence"/>
</dbReference>
<evidence type="ECO:0000313" key="3">
    <source>
        <dbReference type="Proteomes" id="UP000281738"/>
    </source>
</evidence>
<sequence length="274" mass="29264">MLATGRTFDLQAHRGGAGLWPENSLLAFDRALALGVTTLECDVHVSADGVPVLSHERTYAGHLIARRTWTELAGLSSCGPEPLATLDQLLTLVHERGAEVGLNVETKFDVLHAEETAPRERFVEAVVGLLTDAGALARTSVQSFDWAVLRLVRAAAPQLRLNALSTTDRLEVDQPGASPWLAGLDIDDYDDSVALAAASLGFDALSPSRSSLTPDLVDQAHAAGLRVLPYTVDDAPTMRLLVDLGVDGLITNRPDVLRRVLAEAGQELPVSWPG</sequence>
<dbReference type="PANTHER" id="PTHR46211:SF14">
    <property type="entry name" value="GLYCEROPHOSPHODIESTER PHOSPHODIESTERASE"/>
    <property type="match status" value="1"/>
</dbReference>
<dbReference type="PANTHER" id="PTHR46211">
    <property type="entry name" value="GLYCEROPHOSPHORYL DIESTER PHOSPHODIESTERASE"/>
    <property type="match status" value="1"/>
</dbReference>
<dbReference type="InterPro" id="IPR017946">
    <property type="entry name" value="PLC-like_Pdiesterase_TIM-brl"/>
</dbReference>
<dbReference type="InterPro" id="IPR030395">
    <property type="entry name" value="GP_PDE_dom"/>
</dbReference>
<dbReference type="AlphaFoldDB" id="A0A3N2CR93"/>
<name>A0A3N2CR93_9ACTN</name>
<evidence type="ECO:0000313" key="2">
    <source>
        <dbReference type="EMBL" id="ROR90053.1"/>
    </source>
</evidence>
<dbReference type="Gene3D" id="3.20.20.190">
    <property type="entry name" value="Phosphatidylinositol (PI) phosphodiesterase"/>
    <property type="match status" value="1"/>
</dbReference>
<organism evidence="2 3">
    <name type="scientific">Nocardioides aurantiacus</name>
    <dbReference type="NCBI Taxonomy" id="86796"/>
    <lineage>
        <taxon>Bacteria</taxon>
        <taxon>Bacillati</taxon>
        <taxon>Actinomycetota</taxon>
        <taxon>Actinomycetes</taxon>
        <taxon>Propionibacteriales</taxon>
        <taxon>Nocardioidaceae</taxon>
        <taxon>Nocardioides</taxon>
    </lineage>
</organism>
<gene>
    <name evidence="2" type="ORF">EDD33_0888</name>
</gene>
<keyword evidence="3" id="KW-1185">Reference proteome</keyword>
<dbReference type="GO" id="GO:0008081">
    <property type="term" value="F:phosphoric diester hydrolase activity"/>
    <property type="evidence" value="ECO:0007669"/>
    <property type="project" value="InterPro"/>
</dbReference>